<proteinExistence type="predicted"/>
<dbReference type="AlphaFoldDB" id="A0A445D221"/>
<comment type="caution">
    <text evidence="2">The sequence shown here is derived from an EMBL/GenBank/DDBJ whole genome shotgun (WGS) entry which is preliminary data.</text>
</comment>
<dbReference type="Proteomes" id="UP000289738">
    <property type="component" value="Chromosome A05"/>
</dbReference>
<organism evidence="2 3">
    <name type="scientific">Arachis hypogaea</name>
    <name type="common">Peanut</name>
    <dbReference type="NCBI Taxonomy" id="3818"/>
    <lineage>
        <taxon>Eukaryota</taxon>
        <taxon>Viridiplantae</taxon>
        <taxon>Streptophyta</taxon>
        <taxon>Embryophyta</taxon>
        <taxon>Tracheophyta</taxon>
        <taxon>Spermatophyta</taxon>
        <taxon>Magnoliopsida</taxon>
        <taxon>eudicotyledons</taxon>
        <taxon>Gunneridae</taxon>
        <taxon>Pentapetalae</taxon>
        <taxon>rosids</taxon>
        <taxon>fabids</taxon>
        <taxon>Fabales</taxon>
        <taxon>Fabaceae</taxon>
        <taxon>Papilionoideae</taxon>
        <taxon>50 kb inversion clade</taxon>
        <taxon>dalbergioids sensu lato</taxon>
        <taxon>Dalbergieae</taxon>
        <taxon>Pterocarpus clade</taxon>
        <taxon>Arachis</taxon>
    </lineage>
</organism>
<evidence type="ECO:0000256" key="1">
    <source>
        <dbReference type="SAM" id="Coils"/>
    </source>
</evidence>
<keyword evidence="3" id="KW-1185">Reference proteome</keyword>
<gene>
    <name evidence="2" type="ORF">Ahy_A05g022959</name>
</gene>
<sequence>MAVLDIEEDIRSLQLDSAEETNGPVKLEDVKPGVVDKSEHMNEGVCISKEEHLKSKQKVEEKSKEKEIEWGKGLAQKREAEAQLKELEIEKDKLLPATGKLRAIYGGGRCHHLFSTFGADGIPSCGFGFGDAIVVGVAVPDFLEGDAKAAQCAEAAKMMLDKLRERERELRKGRKEKSMKWKGCG</sequence>
<dbReference type="EMBL" id="SDMP01000005">
    <property type="protein sequence ID" value="RYR57218.1"/>
    <property type="molecule type" value="Genomic_DNA"/>
</dbReference>
<reference evidence="2 3" key="1">
    <citation type="submission" date="2019-01" db="EMBL/GenBank/DDBJ databases">
        <title>Sequencing of cultivated peanut Arachis hypogaea provides insights into genome evolution and oil improvement.</title>
        <authorList>
            <person name="Chen X."/>
        </authorList>
    </citation>
    <scope>NUCLEOTIDE SEQUENCE [LARGE SCALE GENOMIC DNA]</scope>
    <source>
        <strain evidence="3">cv. Fuhuasheng</strain>
        <tissue evidence="2">Leaves</tissue>
    </source>
</reference>
<evidence type="ECO:0000313" key="2">
    <source>
        <dbReference type="EMBL" id="RYR57218.1"/>
    </source>
</evidence>
<name>A0A445D221_ARAHY</name>
<protein>
    <submittedName>
        <fullName evidence="2">Uncharacterized protein</fullName>
    </submittedName>
</protein>
<feature type="coiled-coil region" evidence="1">
    <location>
        <begin position="49"/>
        <end position="97"/>
    </location>
</feature>
<keyword evidence="1" id="KW-0175">Coiled coil</keyword>
<accession>A0A445D221</accession>
<evidence type="ECO:0000313" key="3">
    <source>
        <dbReference type="Proteomes" id="UP000289738"/>
    </source>
</evidence>